<gene>
    <name evidence="2" type="ORF">HMPREF1555_01438</name>
</gene>
<comment type="caution">
    <text evidence="2">The sequence shown here is derived from an EMBL/GenBank/DDBJ whole genome shotgun (WGS) entry which is preliminary data.</text>
</comment>
<sequence>MMENILNYIPMVLSLFGSGILLFLGKDRRYMLYEREFDLSSPRKYVPKNL</sequence>
<feature type="transmembrane region" description="Helical" evidence="1">
    <location>
        <begin position="6"/>
        <end position="25"/>
    </location>
</feature>
<reference evidence="2 3" key="1">
    <citation type="submission" date="2013-06" db="EMBL/GenBank/DDBJ databases">
        <authorList>
            <person name="Weinstock G."/>
            <person name="Sodergren E."/>
            <person name="Lobos E.A."/>
            <person name="Fulton L."/>
            <person name="Fulton R."/>
            <person name="Courtney L."/>
            <person name="Fronick C."/>
            <person name="O'Laughlin M."/>
            <person name="Godfrey J."/>
            <person name="Wilson R.M."/>
            <person name="Miner T."/>
            <person name="Farmer C."/>
            <person name="Delehaunty K."/>
            <person name="Cordes M."/>
            <person name="Minx P."/>
            <person name="Tomlinson C."/>
            <person name="Chen J."/>
            <person name="Wollam A."/>
            <person name="Pepin K.H."/>
            <person name="Bhonagiri V."/>
            <person name="Zhang X."/>
            <person name="Warren W."/>
            <person name="Mitreva M."/>
            <person name="Mardis E.R."/>
            <person name="Wilson R.K."/>
        </authorList>
    </citation>
    <scope>NUCLEOTIDE SEQUENCE [LARGE SCALE GENOMIC DNA]</scope>
    <source>
        <strain evidence="2 3">F0570</strain>
    </source>
</reference>
<evidence type="ECO:0000313" key="2">
    <source>
        <dbReference type="EMBL" id="ERJ65298.1"/>
    </source>
</evidence>
<keyword evidence="1" id="KW-0472">Membrane</keyword>
<dbReference type="AlphaFoldDB" id="A0A0E2LPX5"/>
<keyword evidence="1" id="KW-0812">Transmembrane</keyword>
<accession>A0A0E2LPX5</accession>
<dbReference type="HOGENOM" id="CLU_3139034_0_0_10"/>
<proteinExistence type="predicted"/>
<organism evidence="2 3">
    <name type="scientific">Porphyromonas gingivalis F0570</name>
    <dbReference type="NCBI Taxonomy" id="1227271"/>
    <lineage>
        <taxon>Bacteria</taxon>
        <taxon>Pseudomonadati</taxon>
        <taxon>Bacteroidota</taxon>
        <taxon>Bacteroidia</taxon>
        <taxon>Bacteroidales</taxon>
        <taxon>Porphyromonadaceae</taxon>
        <taxon>Porphyromonas</taxon>
    </lineage>
</organism>
<dbReference type="PATRIC" id="fig|1227271.3.peg.1264"/>
<keyword evidence="1" id="KW-1133">Transmembrane helix</keyword>
<dbReference type="Proteomes" id="UP000016630">
    <property type="component" value="Unassembled WGS sequence"/>
</dbReference>
<name>A0A0E2LPX5_PORGN</name>
<evidence type="ECO:0000256" key="1">
    <source>
        <dbReference type="SAM" id="Phobius"/>
    </source>
</evidence>
<dbReference type="EMBL" id="AWUW01000106">
    <property type="protein sequence ID" value="ERJ65298.1"/>
    <property type="molecule type" value="Genomic_DNA"/>
</dbReference>
<protein>
    <submittedName>
        <fullName evidence="2">Uncharacterized protein</fullName>
    </submittedName>
</protein>
<evidence type="ECO:0000313" key="3">
    <source>
        <dbReference type="Proteomes" id="UP000016630"/>
    </source>
</evidence>